<protein>
    <submittedName>
        <fullName evidence="2">Uncharacterized protein</fullName>
    </submittedName>
</protein>
<feature type="compositionally biased region" description="Basic and acidic residues" evidence="1">
    <location>
        <begin position="10"/>
        <end position="21"/>
    </location>
</feature>
<dbReference type="AlphaFoldDB" id="A0A8R1IR18"/>
<feature type="region of interest" description="Disordered" evidence="1">
    <location>
        <begin position="1"/>
        <end position="21"/>
    </location>
</feature>
<keyword evidence="3" id="KW-1185">Reference proteome</keyword>
<evidence type="ECO:0000256" key="1">
    <source>
        <dbReference type="SAM" id="MobiDB-lite"/>
    </source>
</evidence>
<dbReference type="EnsemblMetazoa" id="CJA36625.1">
    <property type="protein sequence ID" value="CJA36625.1"/>
    <property type="gene ID" value="WBGene00212472"/>
</dbReference>
<sequence length="21" mass="2316">MKGKTMHTPRLPEECVRSGTG</sequence>
<dbReference type="Proteomes" id="UP000005237">
    <property type="component" value="Unassembled WGS sequence"/>
</dbReference>
<name>A0A8R1IR18_CAEJA</name>
<organism evidence="2 3">
    <name type="scientific">Caenorhabditis japonica</name>
    <dbReference type="NCBI Taxonomy" id="281687"/>
    <lineage>
        <taxon>Eukaryota</taxon>
        <taxon>Metazoa</taxon>
        <taxon>Ecdysozoa</taxon>
        <taxon>Nematoda</taxon>
        <taxon>Chromadorea</taxon>
        <taxon>Rhabditida</taxon>
        <taxon>Rhabditina</taxon>
        <taxon>Rhabditomorpha</taxon>
        <taxon>Rhabditoidea</taxon>
        <taxon>Rhabditidae</taxon>
        <taxon>Peloderinae</taxon>
        <taxon>Caenorhabditis</taxon>
    </lineage>
</organism>
<reference evidence="3" key="1">
    <citation type="submission" date="2010-08" db="EMBL/GenBank/DDBJ databases">
        <authorList>
            <consortium name="Caenorhabditis japonica Sequencing Consortium"/>
            <person name="Wilson R.K."/>
        </authorList>
    </citation>
    <scope>NUCLEOTIDE SEQUENCE [LARGE SCALE GENOMIC DNA]</scope>
    <source>
        <strain evidence="3">DF5081</strain>
    </source>
</reference>
<evidence type="ECO:0000313" key="3">
    <source>
        <dbReference type="Proteomes" id="UP000005237"/>
    </source>
</evidence>
<evidence type="ECO:0000313" key="2">
    <source>
        <dbReference type="EnsemblMetazoa" id="CJA36625.1"/>
    </source>
</evidence>
<proteinExistence type="predicted"/>
<accession>A0A8R1IR18</accession>
<reference evidence="2" key="2">
    <citation type="submission" date="2022-06" db="UniProtKB">
        <authorList>
            <consortium name="EnsemblMetazoa"/>
        </authorList>
    </citation>
    <scope>IDENTIFICATION</scope>
    <source>
        <strain evidence="2">DF5081</strain>
    </source>
</reference>